<proteinExistence type="predicted"/>
<evidence type="ECO:0008006" key="5">
    <source>
        <dbReference type="Google" id="ProtNLM"/>
    </source>
</evidence>
<feature type="disulfide bond" evidence="1">
    <location>
        <begin position="183"/>
        <end position="193"/>
    </location>
</feature>
<dbReference type="OrthoDB" id="430315at2759"/>
<dbReference type="PRINTS" id="PR00347">
    <property type="entry name" value="THAUMATIN"/>
</dbReference>
<evidence type="ECO:0000313" key="4">
    <source>
        <dbReference type="Proteomes" id="UP000612746"/>
    </source>
</evidence>
<evidence type="ECO:0000256" key="1">
    <source>
        <dbReference type="PIRSR" id="PIRSR002703-1"/>
    </source>
</evidence>
<organism evidence="3 4">
    <name type="scientific">Umbelopsis vinacea</name>
    <dbReference type="NCBI Taxonomy" id="44442"/>
    <lineage>
        <taxon>Eukaryota</taxon>
        <taxon>Fungi</taxon>
        <taxon>Fungi incertae sedis</taxon>
        <taxon>Mucoromycota</taxon>
        <taxon>Mucoromycotina</taxon>
        <taxon>Umbelopsidomycetes</taxon>
        <taxon>Umbelopsidales</taxon>
        <taxon>Umbelopsidaceae</taxon>
        <taxon>Umbelopsis</taxon>
    </lineage>
</organism>
<feature type="disulfide bond" evidence="1">
    <location>
        <begin position="34"/>
        <end position="233"/>
    </location>
</feature>
<dbReference type="SMART" id="SM00205">
    <property type="entry name" value="THN"/>
    <property type="match status" value="1"/>
</dbReference>
<reference evidence="3" key="1">
    <citation type="submission" date="2020-12" db="EMBL/GenBank/DDBJ databases">
        <title>Metabolic potential, ecology and presence of endohyphal bacteria is reflected in genomic diversity of Mucoromycotina.</title>
        <authorList>
            <person name="Muszewska A."/>
            <person name="Okrasinska A."/>
            <person name="Steczkiewicz K."/>
            <person name="Drgas O."/>
            <person name="Orlowska M."/>
            <person name="Perlinska-Lenart U."/>
            <person name="Aleksandrzak-Piekarczyk T."/>
            <person name="Szatraj K."/>
            <person name="Zielenkiewicz U."/>
            <person name="Pilsyk S."/>
            <person name="Malc E."/>
            <person name="Mieczkowski P."/>
            <person name="Kruszewska J.S."/>
            <person name="Biernat P."/>
            <person name="Pawlowska J."/>
        </authorList>
    </citation>
    <scope>NUCLEOTIDE SEQUENCE</scope>
    <source>
        <strain evidence="3">WA0000051536</strain>
    </source>
</reference>
<keyword evidence="4" id="KW-1185">Reference proteome</keyword>
<dbReference type="EMBL" id="JAEPRA010000003">
    <property type="protein sequence ID" value="KAG2187086.1"/>
    <property type="molecule type" value="Genomic_DNA"/>
</dbReference>
<keyword evidence="1" id="KW-1015">Disulfide bond</keyword>
<feature type="signal peptide" evidence="2">
    <location>
        <begin position="1"/>
        <end position="19"/>
    </location>
</feature>
<evidence type="ECO:0000313" key="3">
    <source>
        <dbReference type="EMBL" id="KAG2187086.1"/>
    </source>
</evidence>
<keyword evidence="2" id="KW-0732">Signal</keyword>
<protein>
    <recommendedName>
        <fullName evidence="5">Osmotin thaumatin-like protein</fullName>
    </recommendedName>
</protein>
<dbReference type="Gene3D" id="2.60.110.10">
    <property type="entry name" value="Thaumatin"/>
    <property type="match status" value="1"/>
</dbReference>
<dbReference type="InterPro" id="IPR001938">
    <property type="entry name" value="Thaumatin"/>
</dbReference>
<dbReference type="PROSITE" id="PS51367">
    <property type="entry name" value="THAUMATIN_2"/>
    <property type="match status" value="1"/>
</dbReference>
<dbReference type="InterPro" id="IPR037176">
    <property type="entry name" value="Osmotin/thaumatin-like_sf"/>
</dbReference>
<name>A0A8H7UIG3_9FUNG</name>
<gene>
    <name evidence="3" type="ORF">INT44_004756</name>
</gene>
<comment type="caution">
    <text evidence="3">The sequence shown here is derived from an EMBL/GenBank/DDBJ whole genome shotgun (WGS) entry which is preliminary data.</text>
</comment>
<dbReference type="Proteomes" id="UP000612746">
    <property type="component" value="Unassembled WGS sequence"/>
</dbReference>
<sequence length="235" mass="23913">MLNIIKISLIAGLAGLAVAAPVSGGKTINIKNNCGKTVTLGWLTNGQSNDQTTLLDLNAGASHSITPGNNWGGRVWARDQCSHSDMTHCGTSGAVSPASLAEFLFNGASSQDYYDVSLVDGFNLAMNIVPSGGQSGGGKYQCGTPSATSFPSCPSANVVKDNSGNVVGCKSSCSESGSPEDCCTGEYNSPAKCAANAFAKLVKAEAPTAYSYAYDDATSTFACAASSYTVNLCPA</sequence>
<feature type="disulfide bond" evidence="1">
    <location>
        <begin position="153"/>
        <end position="169"/>
    </location>
</feature>
<feature type="chain" id="PRO_5034965609" description="Osmotin thaumatin-like protein" evidence="2">
    <location>
        <begin position="20"/>
        <end position="235"/>
    </location>
</feature>
<dbReference type="Pfam" id="PF00314">
    <property type="entry name" value="Thaumatin"/>
    <property type="match status" value="1"/>
</dbReference>
<dbReference type="AlphaFoldDB" id="A0A8H7UIG3"/>
<evidence type="ECO:0000256" key="2">
    <source>
        <dbReference type="SAM" id="SignalP"/>
    </source>
</evidence>
<dbReference type="PANTHER" id="PTHR31013:SF2">
    <property type="entry name" value="THAUMATIN-LIKE PROTEIN"/>
    <property type="match status" value="1"/>
</dbReference>
<dbReference type="SUPFAM" id="SSF49870">
    <property type="entry name" value="Osmotin, thaumatin-like protein"/>
    <property type="match status" value="1"/>
</dbReference>
<dbReference type="PANTHER" id="PTHR31013">
    <property type="entry name" value="THAUMATIN FAMILY PROTEIN-RELATED"/>
    <property type="match status" value="1"/>
</dbReference>
<dbReference type="PIRSF" id="PIRSF002703">
    <property type="entry name" value="Thaumatin"/>
    <property type="match status" value="1"/>
</dbReference>
<feature type="disulfide bond" evidence="1">
    <location>
        <begin position="173"/>
        <end position="182"/>
    </location>
</feature>
<accession>A0A8H7UIG3</accession>